<organism evidence="3">
    <name type="scientific">marine metagenome</name>
    <dbReference type="NCBI Taxonomy" id="408172"/>
    <lineage>
        <taxon>unclassified sequences</taxon>
        <taxon>metagenomes</taxon>
        <taxon>ecological metagenomes</taxon>
    </lineage>
</organism>
<name>A0A382K2S3_9ZZZZ</name>
<sequence length="415" mass="42783">GIPDYTHLLTDAGAAFLEGRPRAATDFREGHPLAGAGDTLDFGQDLGYRSTGCTDLPGTGYGFWPPGPACPTRQDWDAWFPVEPVEAVEPTATGLGAIGLWVNGVAVFNWGDGQSWANEQTWFNLAPAAEVYDLDVCPGHSAMGTYHHHSHPVCLADQLGDDGSAHSPVYGYAADGVPIAGPWVLDGVLARSSWRLRDYDDPGSSTGCGAAGVRSCLMADQRDPSAGTVATDHPGPDTSDTALTMSGNELTAVAGYYFEDWYFDAALDGGSPEALDEHNGHLGGLPGFAQPRYHYHVTRAIEPGMPGGLADVFPFYVGPTFWGELHDNALLLGGPGGPGQGGPGQGGPGEGGPGADGPGGPPDFTEAAEALGVTMDELLAALGPPPPDLEAAAATLGVTVEELQAALPPPPRPGP</sequence>
<evidence type="ECO:0000313" key="3">
    <source>
        <dbReference type="EMBL" id="SVC17377.1"/>
    </source>
</evidence>
<protein>
    <recommendedName>
        <fullName evidence="2">YHYH domain-containing protein</fullName>
    </recommendedName>
</protein>
<accession>A0A382K2S3</accession>
<dbReference type="AlphaFoldDB" id="A0A382K2S3"/>
<feature type="non-terminal residue" evidence="3">
    <location>
        <position position="1"/>
    </location>
</feature>
<feature type="region of interest" description="Disordered" evidence="1">
    <location>
        <begin position="332"/>
        <end position="366"/>
    </location>
</feature>
<reference evidence="3" key="1">
    <citation type="submission" date="2018-05" db="EMBL/GenBank/DDBJ databases">
        <authorList>
            <person name="Lanie J.A."/>
            <person name="Ng W.-L."/>
            <person name="Kazmierczak K.M."/>
            <person name="Andrzejewski T.M."/>
            <person name="Davidsen T.M."/>
            <person name="Wayne K.J."/>
            <person name="Tettelin H."/>
            <person name="Glass J.I."/>
            <person name="Rusch D."/>
            <person name="Podicherti R."/>
            <person name="Tsui H.-C.T."/>
            <person name="Winkler M.E."/>
        </authorList>
    </citation>
    <scope>NUCLEOTIDE SEQUENCE</scope>
</reference>
<proteinExistence type="predicted"/>
<gene>
    <name evidence="3" type="ORF">METZ01_LOCUS270231</name>
</gene>
<feature type="domain" description="YHYH" evidence="2">
    <location>
        <begin position="80"/>
        <end position="300"/>
    </location>
</feature>
<evidence type="ECO:0000256" key="1">
    <source>
        <dbReference type="SAM" id="MobiDB-lite"/>
    </source>
</evidence>
<feature type="compositionally biased region" description="Gly residues" evidence="1">
    <location>
        <begin position="333"/>
        <end position="358"/>
    </location>
</feature>
<dbReference type="InterPro" id="IPR025924">
    <property type="entry name" value="YHYH_dom"/>
</dbReference>
<dbReference type="EMBL" id="UINC01077342">
    <property type="protein sequence ID" value="SVC17377.1"/>
    <property type="molecule type" value="Genomic_DNA"/>
</dbReference>
<dbReference type="Pfam" id="PF14240">
    <property type="entry name" value="YHYH"/>
    <property type="match status" value="1"/>
</dbReference>
<evidence type="ECO:0000259" key="2">
    <source>
        <dbReference type="Pfam" id="PF14240"/>
    </source>
</evidence>